<evidence type="ECO:0000313" key="1">
    <source>
        <dbReference type="EMBL" id="THG03142.1"/>
    </source>
</evidence>
<sequence length="138" mass="16028">MDTAPATTFQNLKRYLRRRRYQRLDNTTNNKRMKITRLGSGSKNRRRVWKIRLSPKLRFKVALLSPMKLLAKFHEAYVGMMVRMVGDNDIDLFGGKRIPKGRSLPMMVSSSDEIVDGKLVLEIYKRLVSSHELSSMLV</sequence>
<comment type="caution">
    <text evidence="1">The sequence shown here is derived from an EMBL/GenBank/DDBJ whole genome shotgun (WGS) entry which is preliminary data.</text>
</comment>
<organism evidence="1 2">
    <name type="scientific">Camellia sinensis var. sinensis</name>
    <name type="common">China tea</name>
    <dbReference type="NCBI Taxonomy" id="542762"/>
    <lineage>
        <taxon>Eukaryota</taxon>
        <taxon>Viridiplantae</taxon>
        <taxon>Streptophyta</taxon>
        <taxon>Embryophyta</taxon>
        <taxon>Tracheophyta</taxon>
        <taxon>Spermatophyta</taxon>
        <taxon>Magnoliopsida</taxon>
        <taxon>eudicotyledons</taxon>
        <taxon>Gunneridae</taxon>
        <taxon>Pentapetalae</taxon>
        <taxon>asterids</taxon>
        <taxon>Ericales</taxon>
        <taxon>Theaceae</taxon>
        <taxon>Camellia</taxon>
    </lineage>
</organism>
<dbReference type="EMBL" id="SDRB02011034">
    <property type="protein sequence ID" value="THG03142.1"/>
    <property type="molecule type" value="Genomic_DNA"/>
</dbReference>
<gene>
    <name evidence="1" type="ORF">TEA_003406</name>
</gene>
<proteinExistence type="predicted"/>
<dbReference type="AlphaFoldDB" id="A0A4S4DJT6"/>
<dbReference type="PANTHER" id="PTHR33702">
    <property type="entry name" value="BNAA09G40010D PROTEIN"/>
    <property type="match status" value="1"/>
</dbReference>
<reference evidence="1 2" key="1">
    <citation type="journal article" date="2018" name="Proc. Natl. Acad. Sci. U.S.A.">
        <title>Draft genome sequence of Camellia sinensis var. sinensis provides insights into the evolution of the tea genome and tea quality.</title>
        <authorList>
            <person name="Wei C."/>
            <person name="Yang H."/>
            <person name="Wang S."/>
            <person name="Zhao J."/>
            <person name="Liu C."/>
            <person name="Gao L."/>
            <person name="Xia E."/>
            <person name="Lu Y."/>
            <person name="Tai Y."/>
            <person name="She G."/>
            <person name="Sun J."/>
            <person name="Cao H."/>
            <person name="Tong W."/>
            <person name="Gao Q."/>
            <person name="Li Y."/>
            <person name="Deng W."/>
            <person name="Jiang X."/>
            <person name="Wang W."/>
            <person name="Chen Q."/>
            <person name="Zhang S."/>
            <person name="Li H."/>
            <person name="Wu J."/>
            <person name="Wang P."/>
            <person name="Li P."/>
            <person name="Shi C."/>
            <person name="Zheng F."/>
            <person name="Jian J."/>
            <person name="Huang B."/>
            <person name="Shan D."/>
            <person name="Shi M."/>
            <person name="Fang C."/>
            <person name="Yue Y."/>
            <person name="Li F."/>
            <person name="Li D."/>
            <person name="Wei S."/>
            <person name="Han B."/>
            <person name="Jiang C."/>
            <person name="Yin Y."/>
            <person name="Xia T."/>
            <person name="Zhang Z."/>
            <person name="Bennetzen J.L."/>
            <person name="Zhao S."/>
            <person name="Wan X."/>
        </authorList>
    </citation>
    <scope>NUCLEOTIDE SEQUENCE [LARGE SCALE GENOMIC DNA]</scope>
    <source>
        <strain evidence="2">cv. Shuchazao</strain>
        <tissue evidence="1">Leaf</tissue>
    </source>
</reference>
<dbReference type="PANTHER" id="PTHR33702:SF2">
    <property type="match status" value="1"/>
</dbReference>
<keyword evidence="2" id="KW-1185">Reference proteome</keyword>
<dbReference type="Proteomes" id="UP000306102">
    <property type="component" value="Unassembled WGS sequence"/>
</dbReference>
<name>A0A4S4DJT6_CAMSN</name>
<protein>
    <submittedName>
        <fullName evidence="1">Uncharacterized protein</fullName>
    </submittedName>
</protein>
<accession>A0A4S4DJT6</accession>
<evidence type="ECO:0000313" key="2">
    <source>
        <dbReference type="Proteomes" id="UP000306102"/>
    </source>
</evidence>